<feature type="non-terminal residue" evidence="4">
    <location>
        <position position="150"/>
    </location>
</feature>
<evidence type="ECO:0008006" key="5">
    <source>
        <dbReference type="Google" id="ProtNLM"/>
    </source>
</evidence>
<name>X0W1V5_9ZZZZ</name>
<dbReference type="EMBL" id="BARS01026988">
    <property type="protein sequence ID" value="GAG06726.1"/>
    <property type="molecule type" value="Genomic_DNA"/>
</dbReference>
<proteinExistence type="predicted"/>
<dbReference type="GO" id="GO:0016020">
    <property type="term" value="C:membrane"/>
    <property type="evidence" value="ECO:0007669"/>
    <property type="project" value="InterPro"/>
</dbReference>
<organism evidence="4">
    <name type="scientific">marine sediment metagenome</name>
    <dbReference type="NCBI Taxonomy" id="412755"/>
    <lineage>
        <taxon>unclassified sequences</taxon>
        <taxon>metagenomes</taxon>
        <taxon>ecological metagenomes</taxon>
    </lineage>
</organism>
<dbReference type="Pfam" id="PF21088">
    <property type="entry name" value="MS_channel_1st"/>
    <property type="match status" value="1"/>
</dbReference>
<feature type="transmembrane region" description="Helical" evidence="1">
    <location>
        <begin position="80"/>
        <end position="101"/>
    </location>
</feature>
<feature type="transmembrane region" description="Helical" evidence="1">
    <location>
        <begin position="37"/>
        <end position="59"/>
    </location>
</feature>
<reference evidence="4" key="1">
    <citation type="journal article" date="2014" name="Front. Microbiol.">
        <title>High frequency of phylogenetically diverse reductive dehalogenase-homologous genes in deep subseafloor sedimentary metagenomes.</title>
        <authorList>
            <person name="Kawai M."/>
            <person name="Futagami T."/>
            <person name="Toyoda A."/>
            <person name="Takaki Y."/>
            <person name="Nishi S."/>
            <person name="Hori S."/>
            <person name="Arai W."/>
            <person name="Tsubouchi T."/>
            <person name="Morono Y."/>
            <person name="Uchiyama I."/>
            <person name="Ito T."/>
            <person name="Fujiyama A."/>
            <person name="Inagaki F."/>
            <person name="Takami H."/>
        </authorList>
    </citation>
    <scope>NUCLEOTIDE SEQUENCE</scope>
    <source>
        <strain evidence="4">Expedition CK06-06</strain>
    </source>
</reference>
<keyword evidence="1" id="KW-0472">Membrane</keyword>
<dbReference type="PANTHER" id="PTHR30347:SF1">
    <property type="entry name" value="MECHANOSENSITIVE CHANNEL MSCK"/>
    <property type="match status" value="1"/>
</dbReference>
<feature type="domain" description="Mechanosensitive ion channel transmembrane helices 2/3" evidence="3">
    <location>
        <begin position="85"/>
        <end position="124"/>
    </location>
</feature>
<dbReference type="SUPFAM" id="SSF82861">
    <property type="entry name" value="Mechanosensitive channel protein MscS (YggB), transmembrane region"/>
    <property type="match status" value="1"/>
</dbReference>
<keyword evidence="1" id="KW-0812">Transmembrane</keyword>
<dbReference type="InterPro" id="IPR011014">
    <property type="entry name" value="MscS_channel_TM-2"/>
</dbReference>
<dbReference type="AlphaFoldDB" id="X0W1V5"/>
<evidence type="ECO:0000259" key="2">
    <source>
        <dbReference type="Pfam" id="PF00924"/>
    </source>
</evidence>
<dbReference type="Pfam" id="PF00924">
    <property type="entry name" value="MS_channel_2nd"/>
    <property type="match status" value="1"/>
</dbReference>
<protein>
    <recommendedName>
        <fullName evidence="5">Mechanosensitive ion channel inner membrane domain-containing protein</fullName>
    </recommendedName>
</protein>
<dbReference type="InterPro" id="IPR052702">
    <property type="entry name" value="MscS-like_channel"/>
</dbReference>
<gene>
    <name evidence="4" type="ORF">S01H1_42430</name>
</gene>
<dbReference type="PANTHER" id="PTHR30347">
    <property type="entry name" value="POTASSIUM CHANNEL RELATED"/>
    <property type="match status" value="1"/>
</dbReference>
<dbReference type="InterPro" id="IPR049142">
    <property type="entry name" value="MS_channel_1st"/>
</dbReference>
<dbReference type="Gene3D" id="1.10.287.1260">
    <property type="match status" value="1"/>
</dbReference>
<sequence length="150" mass="16636">MGFFKNANLNLALAPSFFQKYAPWLETPLFMLGNSPITIRTILQFVLIIFIAYILASLARKSLKHLAQGQKRFPQKVAHNLSQFIFYFIFIMGLLIALASIGLNFTAIAVIAGALGVGIGFGFQSIVQNIIAGLFLLMEKHIRVGHIIQL</sequence>
<feature type="domain" description="Mechanosensitive ion channel MscS" evidence="2">
    <location>
        <begin position="126"/>
        <end position="149"/>
    </location>
</feature>
<keyword evidence="1" id="KW-1133">Transmembrane helix</keyword>
<dbReference type="GO" id="GO:0055085">
    <property type="term" value="P:transmembrane transport"/>
    <property type="evidence" value="ECO:0007669"/>
    <property type="project" value="InterPro"/>
</dbReference>
<accession>X0W1V5</accession>
<dbReference type="InterPro" id="IPR006685">
    <property type="entry name" value="MscS_channel_2nd"/>
</dbReference>
<evidence type="ECO:0000256" key="1">
    <source>
        <dbReference type="SAM" id="Phobius"/>
    </source>
</evidence>
<evidence type="ECO:0000313" key="4">
    <source>
        <dbReference type="EMBL" id="GAG06726.1"/>
    </source>
</evidence>
<comment type="caution">
    <text evidence="4">The sequence shown here is derived from an EMBL/GenBank/DDBJ whole genome shotgun (WGS) entry which is preliminary data.</text>
</comment>
<evidence type="ECO:0000259" key="3">
    <source>
        <dbReference type="Pfam" id="PF21088"/>
    </source>
</evidence>
<feature type="transmembrane region" description="Helical" evidence="1">
    <location>
        <begin position="107"/>
        <end position="137"/>
    </location>
</feature>